<keyword evidence="2" id="KW-1185">Reference proteome</keyword>
<sequence>MGNACLVFDESPLRDAVSHTALITGYIKCWTAGALFDEFPVRDVVSWNTMIAGYVNPGMKEVPGCSSIEVDRAVHHEFLVHDKVQPHCKEIYDMLDEVDVLSEKAGFVLDTSEALQDMDEEWKQGYAEIAIRLRS</sequence>
<reference evidence="1 2" key="1">
    <citation type="journal article" date="2024" name="G3 (Bethesda)">
        <title>Genome assembly of Hibiscus sabdariffa L. provides insights into metabolisms of medicinal natural products.</title>
        <authorList>
            <person name="Kim T."/>
        </authorList>
    </citation>
    <scope>NUCLEOTIDE SEQUENCE [LARGE SCALE GENOMIC DNA]</scope>
    <source>
        <strain evidence="1">TK-2024</strain>
        <tissue evidence="1">Old leaves</tissue>
    </source>
</reference>
<name>A0ABR2SQC4_9ROSI</name>
<dbReference type="PANTHER" id="PTHR47926:SF454">
    <property type="entry name" value="REPEAT-CONTAINING PROTEIN, PUTATIVE-RELATED"/>
    <property type="match status" value="1"/>
</dbReference>
<dbReference type="EMBL" id="JBBPBN010000012">
    <property type="protein sequence ID" value="KAK9027201.1"/>
    <property type="molecule type" value="Genomic_DNA"/>
</dbReference>
<gene>
    <name evidence="1" type="ORF">V6N11_067043</name>
</gene>
<accession>A0ABR2SQC4</accession>
<dbReference type="InterPro" id="IPR046960">
    <property type="entry name" value="PPR_At4g14850-like_plant"/>
</dbReference>
<dbReference type="Proteomes" id="UP001396334">
    <property type="component" value="Unassembled WGS sequence"/>
</dbReference>
<dbReference type="InterPro" id="IPR011990">
    <property type="entry name" value="TPR-like_helical_dom_sf"/>
</dbReference>
<protein>
    <submittedName>
        <fullName evidence="1">Uncharacterized protein</fullName>
    </submittedName>
</protein>
<comment type="caution">
    <text evidence="1">The sequence shown here is derived from an EMBL/GenBank/DDBJ whole genome shotgun (WGS) entry which is preliminary data.</text>
</comment>
<evidence type="ECO:0000313" key="1">
    <source>
        <dbReference type="EMBL" id="KAK9027201.1"/>
    </source>
</evidence>
<evidence type="ECO:0000313" key="2">
    <source>
        <dbReference type="Proteomes" id="UP001396334"/>
    </source>
</evidence>
<proteinExistence type="predicted"/>
<organism evidence="1 2">
    <name type="scientific">Hibiscus sabdariffa</name>
    <name type="common">roselle</name>
    <dbReference type="NCBI Taxonomy" id="183260"/>
    <lineage>
        <taxon>Eukaryota</taxon>
        <taxon>Viridiplantae</taxon>
        <taxon>Streptophyta</taxon>
        <taxon>Embryophyta</taxon>
        <taxon>Tracheophyta</taxon>
        <taxon>Spermatophyta</taxon>
        <taxon>Magnoliopsida</taxon>
        <taxon>eudicotyledons</taxon>
        <taxon>Gunneridae</taxon>
        <taxon>Pentapetalae</taxon>
        <taxon>rosids</taxon>
        <taxon>malvids</taxon>
        <taxon>Malvales</taxon>
        <taxon>Malvaceae</taxon>
        <taxon>Malvoideae</taxon>
        <taxon>Hibiscus</taxon>
    </lineage>
</organism>
<dbReference type="Gene3D" id="1.25.40.10">
    <property type="entry name" value="Tetratricopeptide repeat domain"/>
    <property type="match status" value="1"/>
</dbReference>
<dbReference type="PANTHER" id="PTHR47926">
    <property type="entry name" value="PENTATRICOPEPTIDE REPEAT-CONTAINING PROTEIN"/>
    <property type="match status" value="1"/>
</dbReference>